<dbReference type="STRING" id="1245526.SAMN05216580_1836"/>
<sequence>MRPLNMHRRKPLGFRRQRGAVAILLTVAMVALLAMAGLTLDGGHLMLNKSRLQNAVDAAALSGAKTLSQTYGVAGAATATRDAALNTLRLNADAEGNGELARAIAERGGVGNFANVEFSTSVYGPFAAGLPANARYVRVTVANHGLVGFFWRFLDSIGAGDLGEKRVAAVATAGPSPTQPCDLTPLMVCGDATQPPSPGNFWGHGFGDLKVLKSTDWRGSGTGPGTYQLLDLLETGGSGVRDALAGGVSRCYSPGDMAPIKPGNTAGPTRQGFNTRFEGGSHPPDLVTSYTQKGSKGLELEGNEKKGTEYIAFDKSKVTWDSQGNIRTEDGRSIDGYNEWRERTAKCLSGTGSGCKADGVAERRMLKIVIADCSNTSGKSVKVLGVGCFFALQPMASTGLDEIFGQFVKECSADGYPGPNPSADAGPQIIQLYKSYIGSGVGVPSNDS</sequence>
<organism evidence="3 4">
    <name type="scientific">Geopseudomonas guangdongensis</name>
    <dbReference type="NCBI Taxonomy" id="1245526"/>
    <lineage>
        <taxon>Bacteria</taxon>
        <taxon>Pseudomonadati</taxon>
        <taxon>Pseudomonadota</taxon>
        <taxon>Gammaproteobacteria</taxon>
        <taxon>Pseudomonadales</taxon>
        <taxon>Pseudomonadaceae</taxon>
        <taxon>Geopseudomonas</taxon>
    </lineage>
</organism>
<evidence type="ECO:0000313" key="3">
    <source>
        <dbReference type="EMBL" id="SDU20129.1"/>
    </source>
</evidence>
<evidence type="ECO:0000313" key="4">
    <source>
        <dbReference type="Proteomes" id="UP000243063"/>
    </source>
</evidence>
<dbReference type="EMBL" id="LT629780">
    <property type="protein sequence ID" value="SDU20129.1"/>
    <property type="molecule type" value="Genomic_DNA"/>
</dbReference>
<dbReference type="Pfam" id="PF13400">
    <property type="entry name" value="Tad"/>
    <property type="match status" value="1"/>
</dbReference>
<evidence type="ECO:0000256" key="1">
    <source>
        <dbReference type="SAM" id="MobiDB-lite"/>
    </source>
</evidence>
<dbReference type="OrthoDB" id="6350731at2"/>
<dbReference type="Proteomes" id="UP000243063">
    <property type="component" value="Chromosome I"/>
</dbReference>
<dbReference type="AlphaFoldDB" id="A0A1H2GKZ5"/>
<feature type="region of interest" description="Disordered" evidence="1">
    <location>
        <begin position="258"/>
        <end position="285"/>
    </location>
</feature>
<protein>
    <submittedName>
        <fullName evidence="3">Putative Flp pilus-assembly TadE/G-like</fullName>
    </submittedName>
</protein>
<keyword evidence="4" id="KW-1185">Reference proteome</keyword>
<dbReference type="RefSeq" id="WP_090213797.1">
    <property type="nucleotide sequence ID" value="NZ_LT629780.1"/>
</dbReference>
<proteinExistence type="predicted"/>
<gene>
    <name evidence="3" type="ORF">SAMN05216580_1836</name>
</gene>
<reference evidence="4" key="1">
    <citation type="submission" date="2016-10" db="EMBL/GenBank/DDBJ databases">
        <authorList>
            <person name="Varghese N."/>
            <person name="Submissions S."/>
        </authorList>
    </citation>
    <scope>NUCLEOTIDE SEQUENCE [LARGE SCALE GENOMIC DNA]</scope>
    <source>
        <strain evidence="4">CCTCC 2012022</strain>
    </source>
</reference>
<evidence type="ECO:0000259" key="2">
    <source>
        <dbReference type="Pfam" id="PF13400"/>
    </source>
</evidence>
<feature type="domain" description="Putative Flp pilus-assembly TadG-like N-terminal" evidence="2">
    <location>
        <begin position="19"/>
        <end position="64"/>
    </location>
</feature>
<name>A0A1H2GKZ5_9GAMM</name>
<accession>A0A1H2GKZ5</accession>
<dbReference type="InterPro" id="IPR028087">
    <property type="entry name" value="Tad_N"/>
</dbReference>